<dbReference type="PANTHER" id="PTHR19288">
    <property type="entry name" value="4-NITROPHENYLPHOSPHATASE-RELATED"/>
    <property type="match status" value="1"/>
</dbReference>
<dbReference type="Proteomes" id="UP000053766">
    <property type="component" value="Unassembled WGS sequence"/>
</dbReference>
<dbReference type="Pfam" id="PF13344">
    <property type="entry name" value="Hydrolase_6"/>
    <property type="match status" value="1"/>
</dbReference>
<gene>
    <name evidence="1" type="ORF">DICVIV_02258</name>
</gene>
<dbReference type="OrthoDB" id="413953at2759"/>
<dbReference type="EMBL" id="KN716181">
    <property type="protein sequence ID" value="KJH51521.1"/>
    <property type="molecule type" value="Genomic_DNA"/>
</dbReference>
<proteinExistence type="predicted"/>
<dbReference type="STRING" id="29172.A0A0D8YAB1"/>
<dbReference type="InterPro" id="IPR006357">
    <property type="entry name" value="HAD-SF_hydro_IIA"/>
</dbReference>
<evidence type="ECO:0000313" key="1">
    <source>
        <dbReference type="EMBL" id="KJH51521.1"/>
    </source>
</evidence>
<dbReference type="InterPro" id="IPR036412">
    <property type="entry name" value="HAD-like_sf"/>
</dbReference>
<keyword evidence="2" id="KW-1185">Reference proteome</keyword>
<reference evidence="2" key="2">
    <citation type="journal article" date="2016" name="Sci. Rep.">
        <title>Dictyocaulus viviparus genome, variome and transcriptome elucidate lungworm biology and support future intervention.</title>
        <authorList>
            <person name="McNulty S.N."/>
            <person name="Strube C."/>
            <person name="Rosa B.A."/>
            <person name="Martin J.C."/>
            <person name="Tyagi R."/>
            <person name="Choi Y.J."/>
            <person name="Wang Q."/>
            <person name="Hallsworth Pepin K."/>
            <person name="Zhang X."/>
            <person name="Ozersky P."/>
            <person name="Wilson R.K."/>
            <person name="Sternberg P.W."/>
            <person name="Gasser R.B."/>
            <person name="Mitreva M."/>
        </authorList>
    </citation>
    <scope>NUCLEOTIDE SEQUENCE [LARGE SCALE GENOMIC DNA]</scope>
    <source>
        <strain evidence="2">HannoverDv2000</strain>
    </source>
</reference>
<organism evidence="1 2">
    <name type="scientific">Dictyocaulus viviparus</name>
    <name type="common">Bovine lungworm</name>
    <dbReference type="NCBI Taxonomy" id="29172"/>
    <lineage>
        <taxon>Eukaryota</taxon>
        <taxon>Metazoa</taxon>
        <taxon>Ecdysozoa</taxon>
        <taxon>Nematoda</taxon>
        <taxon>Chromadorea</taxon>
        <taxon>Rhabditida</taxon>
        <taxon>Rhabditina</taxon>
        <taxon>Rhabditomorpha</taxon>
        <taxon>Strongyloidea</taxon>
        <taxon>Metastrongylidae</taxon>
        <taxon>Dictyocaulus</taxon>
    </lineage>
</organism>
<sequence>MLRSLIRCSHKLLQRLLTNSGFEDMDPRRMKANSQSSAITKNDSNSVCQRTISTPVCRLQSQHSSEDSTQLLYPESFQVLLTKIDTFIFDGDGVLWLGENVISGSPLLIDFLIKKNKRVIVLTNNATKSRAKAIVSPAVVVADMLRRAGIAGSSKVYLIGSKGVRDEMDEVGIDYFGYGPEPQDNSDDSAFIFDIQYEVDPDEVGAVVVGYEKHFNYHKLMKAANYLQRPHCLFLATNEDETCPGPHPHILTPDAGESTLL</sequence>
<protein>
    <submittedName>
        <fullName evidence="1">Phosphoglycolate/pyridoxal phosphate phosphatase family protein</fullName>
    </submittedName>
</protein>
<dbReference type="InterPro" id="IPR023214">
    <property type="entry name" value="HAD_sf"/>
</dbReference>
<dbReference type="AlphaFoldDB" id="A0A0D8YAB1"/>
<reference evidence="1 2" key="1">
    <citation type="submission" date="2013-11" db="EMBL/GenBank/DDBJ databases">
        <title>Draft genome of the bovine lungworm Dictyocaulus viviparus.</title>
        <authorList>
            <person name="Mitreva M."/>
        </authorList>
    </citation>
    <scope>NUCLEOTIDE SEQUENCE [LARGE SCALE GENOMIC DNA]</scope>
    <source>
        <strain evidence="1 2">HannoverDv2000</strain>
    </source>
</reference>
<dbReference type="Gene3D" id="3.40.50.1000">
    <property type="entry name" value="HAD superfamily/HAD-like"/>
    <property type="match status" value="2"/>
</dbReference>
<dbReference type="SUPFAM" id="SSF56784">
    <property type="entry name" value="HAD-like"/>
    <property type="match status" value="1"/>
</dbReference>
<evidence type="ECO:0000313" key="2">
    <source>
        <dbReference type="Proteomes" id="UP000053766"/>
    </source>
</evidence>
<dbReference type="PANTHER" id="PTHR19288:SF83">
    <property type="entry name" value="PHOSPHOGLYCOLATE PHOSPHATASE"/>
    <property type="match status" value="1"/>
</dbReference>
<dbReference type="GO" id="GO:0005737">
    <property type="term" value="C:cytoplasm"/>
    <property type="evidence" value="ECO:0007669"/>
    <property type="project" value="TreeGrafter"/>
</dbReference>
<accession>A0A0D8YAB1</accession>
<name>A0A0D8YAB1_DICVI</name>
<dbReference type="GO" id="GO:0016791">
    <property type="term" value="F:phosphatase activity"/>
    <property type="evidence" value="ECO:0007669"/>
    <property type="project" value="TreeGrafter"/>
</dbReference>